<dbReference type="EMBL" id="LXQA010265363">
    <property type="protein sequence ID" value="MCI39253.1"/>
    <property type="molecule type" value="Genomic_DNA"/>
</dbReference>
<evidence type="ECO:0000259" key="2">
    <source>
        <dbReference type="Pfam" id="PF00079"/>
    </source>
</evidence>
<sequence length="79" mass="8715">MVDSYEEGSDLAVSKIFHKCFIEVNEKGTEAAAASVAMITRCIPRGIDFIADHPFLFLIREDLTQTILFVGQVLNPLAS</sequence>
<dbReference type="Pfam" id="PF00079">
    <property type="entry name" value="Serpin"/>
    <property type="match status" value="1"/>
</dbReference>
<dbReference type="AlphaFoldDB" id="A0A392RRL1"/>
<keyword evidence="4" id="KW-1185">Reference proteome</keyword>
<comment type="similarity">
    <text evidence="1">Belongs to the serpin family.</text>
</comment>
<comment type="caution">
    <text evidence="3">The sequence shown here is derived from an EMBL/GenBank/DDBJ whole genome shotgun (WGS) entry which is preliminary data.</text>
</comment>
<dbReference type="PANTHER" id="PTHR11461">
    <property type="entry name" value="SERINE PROTEASE INHIBITOR, SERPIN"/>
    <property type="match status" value="1"/>
</dbReference>
<dbReference type="InterPro" id="IPR023795">
    <property type="entry name" value="Serpin_CS"/>
</dbReference>
<dbReference type="SUPFAM" id="SSF56574">
    <property type="entry name" value="Serpins"/>
    <property type="match status" value="1"/>
</dbReference>
<dbReference type="Proteomes" id="UP000265520">
    <property type="component" value="Unassembled WGS sequence"/>
</dbReference>
<dbReference type="PANTHER" id="PTHR11461:SF211">
    <property type="entry name" value="GH10112P-RELATED"/>
    <property type="match status" value="1"/>
</dbReference>
<dbReference type="FunFam" id="2.10.310.10:FF:000001">
    <property type="entry name" value="Serpin family A member 1"/>
    <property type="match status" value="1"/>
</dbReference>
<proteinExistence type="inferred from homology"/>
<dbReference type="InterPro" id="IPR000215">
    <property type="entry name" value="Serpin_fam"/>
</dbReference>
<dbReference type="InterPro" id="IPR036186">
    <property type="entry name" value="Serpin_sf"/>
</dbReference>
<dbReference type="PROSITE" id="PS00284">
    <property type="entry name" value="SERPIN"/>
    <property type="match status" value="1"/>
</dbReference>
<evidence type="ECO:0000256" key="1">
    <source>
        <dbReference type="ARBA" id="ARBA00009500"/>
    </source>
</evidence>
<evidence type="ECO:0000313" key="3">
    <source>
        <dbReference type="EMBL" id="MCI39253.1"/>
    </source>
</evidence>
<dbReference type="Gene3D" id="2.10.310.10">
    <property type="entry name" value="Serpins superfamily"/>
    <property type="match status" value="1"/>
</dbReference>
<name>A0A392RRL1_9FABA</name>
<protein>
    <submittedName>
        <fullName evidence="3">Serpin-ZX</fullName>
    </submittedName>
</protein>
<organism evidence="3 4">
    <name type="scientific">Trifolium medium</name>
    <dbReference type="NCBI Taxonomy" id="97028"/>
    <lineage>
        <taxon>Eukaryota</taxon>
        <taxon>Viridiplantae</taxon>
        <taxon>Streptophyta</taxon>
        <taxon>Embryophyta</taxon>
        <taxon>Tracheophyta</taxon>
        <taxon>Spermatophyta</taxon>
        <taxon>Magnoliopsida</taxon>
        <taxon>eudicotyledons</taxon>
        <taxon>Gunneridae</taxon>
        <taxon>Pentapetalae</taxon>
        <taxon>rosids</taxon>
        <taxon>fabids</taxon>
        <taxon>Fabales</taxon>
        <taxon>Fabaceae</taxon>
        <taxon>Papilionoideae</taxon>
        <taxon>50 kb inversion clade</taxon>
        <taxon>NPAAA clade</taxon>
        <taxon>Hologalegina</taxon>
        <taxon>IRL clade</taxon>
        <taxon>Trifolieae</taxon>
        <taxon>Trifolium</taxon>
    </lineage>
</organism>
<dbReference type="Gene3D" id="6.20.40.10">
    <property type="match status" value="1"/>
</dbReference>
<reference evidence="3 4" key="1">
    <citation type="journal article" date="2018" name="Front. Plant Sci.">
        <title>Red Clover (Trifolium pratense) and Zigzag Clover (T. medium) - A Picture of Genomic Similarities and Differences.</title>
        <authorList>
            <person name="Dluhosova J."/>
            <person name="Istvanek J."/>
            <person name="Nedelnik J."/>
            <person name="Repkova J."/>
        </authorList>
    </citation>
    <scope>NUCLEOTIDE SEQUENCE [LARGE SCALE GENOMIC DNA]</scope>
    <source>
        <strain evidence="4">cv. 10/8</strain>
        <tissue evidence="3">Leaf</tissue>
    </source>
</reference>
<dbReference type="GO" id="GO:0005615">
    <property type="term" value="C:extracellular space"/>
    <property type="evidence" value="ECO:0007669"/>
    <property type="project" value="InterPro"/>
</dbReference>
<evidence type="ECO:0000313" key="4">
    <source>
        <dbReference type="Proteomes" id="UP000265520"/>
    </source>
</evidence>
<feature type="domain" description="Serpin" evidence="2">
    <location>
        <begin position="9"/>
        <end position="76"/>
    </location>
</feature>
<dbReference type="GO" id="GO:0004867">
    <property type="term" value="F:serine-type endopeptidase inhibitor activity"/>
    <property type="evidence" value="ECO:0007669"/>
    <property type="project" value="InterPro"/>
</dbReference>
<dbReference type="InterPro" id="IPR023796">
    <property type="entry name" value="Serpin_dom"/>
</dbReference>
<accession>A0A392RRL1</accession>